<dbReference type="InParanoid" id="A0A6P7MCL4"/>
<protein>
    <submittedName>
        <fullName evidence="4">Secretory phospholipase A2 receptor-like</fullName>
    </submittedName>
</protein>
<dbReference type="AlphaFoldDB" id="A0A6P7MCL4"/>
<feature type="domain" description="C-type lectin" evidence="2">
    <location>
        <begin position="169"/>
        <end position="287"/>
    </location>
</feature>
<dbReference type="SMART" id="SM00034">
    <property type="entry name" value="CLECT"/>
    <property type="match status" value="2"/>
</dbReference>
<feature type="domain" description="C-type lectin" evidence="2">
    <location>
        <begin position="59"/>
        <end position="174"/>
    </location>
</feature>
<evidence type="ECO:0000256" key="1">
    <source>
        <dbReference type="ARBA" id="ARBA00023157"/>
    </source>
</evidence>
<dbReference type="GeneID" id="114854246"/>
<evidence type="ECO:0000259" key="2">
    <source>
        <dbReference type="PROSITE" id="PS50041"/>
    </source>
</evidence>
<proteinExistence type="predicted"/>
<dbReference type="PROSITE" id="PS00615">
    <property type="entry name" value="C_TYPE_LECTIN_1"/>
    <property type="match status" value="1"/>
</dbReference>
<dbReference type="InterPro" id="IPR001304">
    <property type="entry name" value="C-type_lectin-like"/>
</dbReference>
<dbReference type="InterPro" id="IPR016186">
    <property type="entry name" value="C-type_lectin-like/link_sf"/>
</dbReference>
<dbReference type="Gene3D" id="3.10.100.10">
    <property type="entry name" value="Mannose-Binding Protein A, subunit A"/>
    <property type="match status" value="2"/>
</dbReference>
<dbReference type="InterPro" id="IPR016187">
    <property type="entry name" value="CTDL_fold"/>
</dbReference>
<dbReference type="KEGG" id="bspl:114854246"/>
<evidence type="ECO:0000313" key="3">
    <source>
        <dbReference type="Proteomes" id="UP000515150"/>
    </source>
</evidence>
<keyword evidence="1" id="KW-1015">Disulfide bond</keyword>
<gene>
    <name evidence="4" type="primary">LOC114854246</name>
</gene>
<reference evidence="4" key="1">
    <citation type="submission" date="2025-08" db="UniProtKB">
        <authorList>
            <consortium name="RefSeq"/>
        </authorList>
    </citation>
    <scope>IDENTIFICATION</scope>
</reference>
<dbReference type="PANTHER" id="PTHR45784:SF8">
    <property type="entry name" value="C-TYPE MANNOSE RECEPTOR 2-RELATED"/>
    <property type="match status" value="1"/>
</dbReference>
<dbReference type="RefSeq" id="XP_029004315.1">
    <property type="nucleotide sequence ID" value="XM_029148482.3"/>
</dbReference>
<organism evidence="3 4">
    <name type="scientific">Betta splendens</name>
    <name type="common">Siamese fighting fish</name>
    <dbReference type="NCBI Taxonomy" id="158456"/>
    <lineage>
        <taxon>Eukaryota</taxon>
        <taxon>Metazoa</taxon>
        <taxon>Chordata</taxon>
        <taxon>Craniata</taxon>
        <taxon>Vertebrata</taxon>
        <taxon>Euteleostomi</taxon>
        <taxon>Actinopterygii</taxon>
        <taxon>Neopterygii</taxon>
        <taxon>Teleostei</taxon>
        <taxon>Neoteleostei</taxon>
        <taxon>Acanthomorphata</taxon>
        <taxon>Anabantaria</taxon>
        <taxon>Anabantiformes</taxon>
        <taxon>Anabantoidei</taxon>
        <taxon>Osphronemidae</taxon>
        <taxon>Betta</taxon>
    </lineage>
</organism>
<sequence length="287" mass="33764">MVNMRLILFEYCKVRSNLDTCKCSFCHKLSFRKITNSISIHPEEDATMKEMIVVMLVILKGLCSFSAKHVLVNQLMNWQQAQQYCRTYFTDLSPLSNKLEDQVFRGSVSPNSWGWIGLYMDSRSPTGWMWSGGDNATYINWGYQMYYNYYPYVFWMANQWYPGLRNDLHSFFCLNMTVVEERKTWEEALQYCRGNNTNLVRLISGTQRLLAASQIQKQNISGPVWIGLRYLSDRWLWVNSDDPVYRDWPQPEGQNYQCSAERRCGALTTQGLWKNVDCQETLNFICF</sequence>
<name>A0A6P7MCL4_BETSP</name>
<dbReference type="OrthoDB" id="5858677at2759"/>
<dbReference type="PROSITE" id="PS50041">
    <property type="entry name" value="C_TYPE_LECTIN_2"/>
    <property type="match status" value="2"/>
</dbReference>
<dbReference type="SUPFAM" id="SSF56436">
    <property type="entry name" value="C-type lectin-like"/>
    <property type="match status" value="2"/>
</dbReference>
<evidence type="ECO:0000313" key="4">
    <source>
        <dbReference type="RefSeq" id="XP_029004315.1"/>
    </source>
</evidence>
<dbReference type="InterPro" id="IPR018378">
    <property type="entry name" value="C-type_lectin_CS"/>
</dbReference>
<keyword evidence="3" id="KW-1185">Reference proteome</keyword>
<dbReference type="PANTHER" id="PTHR45784">
    <property type="entry name" value="C-TYPE LECTIN DOMAIN FAMILY 20 MEMBER A-RELATED"/>
    <property type="match status" value="1"/>
</dbReference>
<dbReference type="Proteomes" id="UP000515150">
    <property type="component" value="Chromosome 1"/>
</dbReference>
<dbReference type="Pfam" id="PF00059">
    <property type="entry name" value="Lectin_C"/>
    <property type="match status" value="2"/>
</dbReference>
<accession>A0A6P7MCL4</accession>